<keyword evidence="1" id="KW-0808">Transferase</keyword>
<dbReference type="GO" id="GO:0016740">
    <property type="term" value="F:transferase activity"/>
    <property type="evidence" value="ECO:0007669"/>
    <property type="project" value="UniProtKB-KW"/>
</dbReference>
<dbReference type="InterPro" id="IPR016181">
    <property type="entry name" value="Acyl_CoA_acyltransferase"/>
</dbReference>
<comment type="caution">
    <text evidence="1">The sequence shown here is derived from an EMBL/GenBank/DDBJ whole genome shotgun (WGS) entry which is preliminary data.</text>
</comment>
<sequence>MKPHLGKCHIRLIKDVDYSTMEGIYLGHEGVDMPLGYFELFKNTIRDESVIYVVAEADGRIVGGGGIAYFESGYHASLLFGIVERSKCRMGFGTSILLSRLFCISSILPGCQLSLEATEWTSDFFARIGFIWHGNEEDERGNRFLHGSQMIYASDKETFRALLNMGGVTVDTTVSDRIQSEHKNESIRRSAV</sequence>
<organism evidence="1 2">
    <name type="scientific">Roseimicrobium gellanilyticum</name>
    <dbReference type="NCBI Taxonomy" id="748857"/>
    <lineage>
        <taxon>Bacteria</taxon>
        <taxon>Pseudomonadati</taxon>
        <taxon>Verrucomicrobiota</taxon>
        <taxon>Verrucomicrobiia</taxon>
        <taxon>Verrucomicrobiales</taxon>
        <taxon>Verrucomicrobiaceae</taxon>
        <taxon>Roseimicrobium</taxon>
    </lineage>
</organism>
<reference evidence="1 2" key="1">
    <citation type="submission" date="2018-06" db="EMBL/GenBank/DDBJ databases">
        <title>Genomic Encyclopedia of Type Strains, Phase IV (KMG-IV): sequencing the most valuable type-strain genomes for metagenomic binning, comparative biology and taxonomic classification.</title>
        <authorList>
            <person name="Goeker M."/>
        </authorList>
    </citation>
    <scope>NUCLEOTIDE SEQUENCE [LARGE SCALE GENOMIC DNA]</scope>
    <source>
        <strain evidence="1 2">DSM 25532</strain>
    </source>
</reference>
<dbReference type="SUPFAM" id="SSF55729">
    <property type="entry name" value="Acyl-CoA N-acyltransferases (Nat)"/>
    <property type="match status" value="1"/>
</dbReference>
<protein>
    <submittedName>
        <fullName evidence="1">Acetyltransferase (GNAT) family protein</fullName>
    </submittedName>
</protein>
<evidence type="ECO:0000313" key="2">
    <source>
        <dbReference type="Proteomes" id="UP000253426"/>
    </source>
</evidence>
<evidence type="ECO:0000313" key="1">
    <source>
        <dbReference type="EMBL" id="RBP45974.1"/>
    </source>
</evidence>
<proteinExistence type="predicted"/>
<dbReference type="OrthoDB" id="961272at2"/>
<dbReference type="EMBL" id="QNRR01000002">
    <property type="protein sequence ID" value="RBP45974.1"/>
    <property type="molecule type" value="Genomic_DNA"/>
</dbReference>
<dbReference type="Proteomes" id="UP000253426">
    <property type="component" value="Unassembled WGS sequence"/>
</dbReference>
<gene>
    <name evidence="1" type="ORF">DES53_102359</name>
</gene>
<accession>A0A366HSR9</accession>
<dbReference type="AlphaFoldDB" id="A0A366HSR9"/>
<keyword evidence="2" id="KW-1185">Reference proteome</keyword>
<dbReference type="RefSeq" id="WP_113957531.1">
    <property type="nucleotide sequence ID" value="NZ_QNRR01000002.1"/>
</dbReference>
<name>A0A366HSR9_9BACT</name>